<dbReference type="AlphaFoldDB" id="A0AA38IPR8"/>
<sequence>MEIPEEIRKKALSVVQNLLPDISKELYDREYQPFKQWMRDRSTDVVCEEVLLAYFADQVKAESHLPYGPNTLG</sequence>
<comment type="caution">
    <text evidence="1">The sequence shown here is derived from an EMBL/GenBank/DDBJ whole genome shotgun (WGS) entry which is preliminary data.</text>
</comment>
<name>A0AA38IPR8_9CUCU</name>
<protein>
    <submittedName>
        <fullName evidence="1">Uncharacterized protein</fullName>
    </submittedName>
</protein>
<gene>
    <name evidence="1" type="ORF">Zmor_006293</name>
</gene>
<accession>A0AA38IPR8</accession>
<reference evidence="1" key="1">
    <citation type="journal article" date="2023" name="G3 (Bethesda)">
        <title>Whole genome assemblies of Zophobas morio and Tenebrio molitor.</title>
        <authorList>
            <person name="Kaur S."/>
            <person name="Stinson S.A."/>
            <person name="diCenzo G.C."/>
        </authorList>
    </citation>
    <scope>NUCLEOTIDE SEQUENCE</scope>
    <source>
        <strain evidence="1">QUZm001</strain>
    </source>
</reference>
<dbReference type="EMBL" id="JALNTZ010000002">
    <property type="protein sequence ID" value="KAJ3661918.1"/>
    <property type="molecule type" value="Genomic_DNA"/>
</dbReference>
<organism evidence="1 2">
    <name type="scientific">Zophobas morio</name>
    <dbReference type="NCBI Taxonomy" id="2755281"/>
    <lineage>
        <taxon>Eukaryota</taxon>
        <taxon>Metazoa</taxon>
        <taxon>Ecdysozoa</taxon>
        <taxon>Arthropoda</taxon>
        <taxon>Hexapoda</taxon>
        <taxon>Insecta</taxon>
        <taxon>Pterygota</taxon>
        <taxon>Neoptera</taxon>
        <taxon>Endopterygota</taxon>
        <taxon>Coleoptera</taxon>
        <taxon>Polyphaga</taxon>
        <taxon>Cucujiformia</taxon>
        <taxon>Tenebrionidae</taxon>
        <taxon>Zophobas</taxon>
    </lineage>
</organism>
<dbReference type="Proteomes" id="UP001168821">
    <property type="component" value="Unassembled WGS sequence"/>
</dbReference>
<keyword evidence="2" id="KW-1185">Reference proteome</keyword>
<evidence type="ECO:0000313" key="2">
    <source>
        <dbReference type="Proteomes" id="UP001168821"/>
    </source>
</evidence>
<evidence type="ECO:0000313" key="1">
    <source>
        <dbReference type="EMBL" id="KAJ3661918.1"/>
    </source>
</evidence>
<proteinExistence type="predicted"/>